<dbReference type="AlphaFoldDB" id="A0AAV4QBV6"/>
<gene>
    <name evidence="1" type="ORF">CEXT_683441</name>
</gene>
<dbReference type="EMBL" id="BPLR01006064">
    <property type="protein sequence ID" value="GIY07183.1"/>
    <property type="molecule type" value="Genomic_DNA"/>
</dbReference>
<organism evidence="1 2">
    <name type="scientific">Caerostris extrusa</name>
    <name type="common">Bark spider</name>
    <name type="synonym">Caerostris bankana</name>
    <dbReference type="NCBI Taxonomy" id="172846"/>
    <lineage>
        <taxon>Eukaryota</taxon>
        <taxon>Metazoa</taxon>
        <taxon>Ecdysozoa</taxon>
        <taxon>Arthropoda</taxon>
        <taxon>Chelicerata</taxon>
        <taxon>Arachnida</taxon>
        <taxon>Araneae</taxon>
        <taxon>Araneomorphae</taxon>
        <taxon>Entelegynae</taxon>
        <taxon>Araneoidea</taxon>
        <taxon>Araneidae</taxon>
        <taxon>Caerostris</taxon>
    </lineage>
</organism>
<protein>
    <submittedName>
        <fullName evidence="1">Uncharacterized protein</fullName>
    </submittedName>
</protein>
<evidence type="ECO:0000313" key="2">
    <source>
        <dbReference type="Proteomes" id="UP001054945"/>
    </source>
</evidence>
<reference evidence="1 2" key="1">
    <citation type="submission" date="2021-06" db="EMBL/GenBank/DDBJ databases">
        <title>Caerostris extrusa draft genome.</title>
        <authorList>
            <person name="Kono N."/>
            <person name="Arakawa K."/>
        </authorList>
    </citation>
    <scope>NUCLEOTIDE SEQUENCE [LARGE SCALE GENOMIC DNA]</scope>
</reference>
<dbReference type="Proteomes" id="UP001054945">
    <property type="component" value="Unassembled WGS sequence"/>
</dbReference>
<proteinExistence type="predicted"/>
<name>A0AAV4QBV6_CAEEX</name>
<accession>A0AAV4QBV6</accession>
<comment type="caution">
    <text evidence="1">The sequence shown here is derived from an EMBL/GenBank/DDBJ whole genome shotgun (WGS) entry which is preliminary data.</text>
</comment>
<sequence>MMLGSKGNKICRRKQLIGPKTRENLSLTFLLHSKLFLLPFGSSWEGFPPPRKRFRTISVARPHALPCHRRSTCTKEFYLPWVKHEKIKVASGSS</sequence>
<keyword evidence="2" id="KW-1185">Reference proteome</keyword>
<evidence type="ECO:0000313" key="1">
    <source>
        <dbReference type="EMBL" id="GIY07183.1"/>
    </source>
</evidence>